<accession>A0A1Y1RP49</accession>
<evidence type="ECO:0000256" key="1">
    <source>
        <dbReference type="ARBA" id="ARBA00022849"/>
    </source>
</evidence>
<organism evidence="3 4">
    <name type="scientific">Rothia nasimurium</name>
    <dbReference type="NCBI Taxonomy" id="85336"/>
    <lineage>
        <taxon>Bacteria</taxon>
        <taxon>Bacillati</taxon>
        <taxon>Actinomycetota</taxon>
        <taxon>Actinomycetes</taxon>
        <taxon>Micrococcales</taxon>
        <taxon>Micrococcaceae</taxon>
        <taxon>Rothia</taxon>
    </lineage>
</organism>
<dbReference type="GO" id="GO:0016740">
    <property type="term" value="F:transferase activity"/>
    <property type="evidence" value="ECO:0007669"/>
    <property type="project" value="UniProtKB-KW"/>
</dbReference>
<keyword evidence="4" id="KW-1185">Reference proteome</keyword>
<evidence type="ECO:0000259" key="2">
    <source>
        <dbReference type="SMART" id="SM00226"/>
    </source>
</evidence>
<dbReference type="Gene3D" id="3.40.50.2300">
    <property type="match status" value="1"/>
</dbReference>
<dbReference type="RefSeq" id="WP_083092574.1">
    <property type="nucleotide sequence ID" value="NZ_LXWF01000041.1"/>
</dbReference>
<dbReference type="OrthoDB" id="9799372at2"/>
<keyword evidence="3" id="KW-0808">Transferase</keyword>
<dbReference type="Proteomes" id="UP000192359">
    <property type="component" value="Unassembled WGS sequence"/>
</dbReference>
<dbReference type="Pfam" id="PF01451">
    <property type="entry name" value="LMWPc"/>
    <property type="match status" value="1"/>
</dbReference>
<dbReference type="PANTHER" id="PTHR43428:SF1">
    <property type="entry name" value="ARSENATE REDUCTASE"/>
    <property type="match status" value="1"/>
</dbReference>
<dbReference type="EMBL" id="LXWF01000041">
    <property type="protein sequence ID" value="ORC16047.1"/>
    <property type="molecule type" value="Genomic_DNA"/>
</dbReference>
<gene>
    <name evidence="3" type="ORF">A7979_05405</name>
</gene>
<dbReference type="GO" id="GO:0046685">
    <property type="term" value="P:response to arsenic-containing substance"/>
    <property type="evidence" value="ECO:0007669"/>
    <property type="project" value="UniProtKB-KW"/>
</dbReference>
<name>A0A1Y1RP49_9MICC</name>
<proteinExistence type="predicted"/>
<comment type="caution">
    <text evidence="3">The sequence shown here is derived from an EMBL/GenBank/DDBJ whole genome shotgun (WGS) entry which is preliminary data.</text>
</comment>
<dbReference type="PANTHER" id="PTHR43428">
    <property type="entry name" value="ARSENATE REDUCTASE"/>
    <property type="match status" value="1"/>
</dbReference>
<feature type="domain" description="Phosphotyrosine protein phosphatase I" evidence="2">
    <location>
        <begin position="5"/>
        <end position="138"/>
    </location>
</feature>
<evidence type="ECO:0000313" key="4">
    <source>
        <dbReference type="Proteomes" id="UP000192359"/>
    </source>
</evidence>
<reference evidence="3 4" key="1">
    <citation type="submission" date="2016-05" db="EMBL/GenBank/DDBJ databases">
        <title>Draft genome sequence of a porcine commensal Rothia nasimurium.</title>
        <authorList>
            <person name="Gaiser R.A."/>
            <person name="Van Baarlen P."/>
            <person name="Wells J.M."/>
        </authorList>
    </citation>
    <scope>NUCLEOTIDE SEQUENCE [LARGE SCALE GENOMIC DNA]</scope>
    <source>
        <strain evidence="3 4">PT-32</strain>
    </source>
</reference>
<evidence type="ECO:0000313" key="3">
    <source>
        <dbReference type="EMBL" id="ORC16047.1"/>
    </source>
</evidence>
<keyword evidence="1" id="KW-0059">Arsenical resistance</keyword>
<dbReference type="SUPFAM" id="SSF52788">
    <property type="entry name" value="Phosphotyrosine protein phosphatases I"/>
    <property type="match status" value="1"/>
</dbReference>
<dbReference type="SMART" id="SM00226">
    <property type="entry name" value="LMWPc"/>
    <property type="match status" value="1"/>
</dbReference>
<dbReference type="InterPro" id="IPR023485">
    <property type="entry name" value="Ptyr_pPase"/>
</dbReference>
<protein>
    <submittedName>
        <fullName evidence="3">Arsenate-mycothiol transferase</fullName>
    </submittedName>
</protein>
<dbReference type="AlphaFoldDB" id="A0A1Y1RP49"/>
<sequence>MSSIPHVLFICQSNKGKSQMAEALMNLHAQGRVRATSAGTKAAVGSAVNAESAASLAQIGADMSQGTPKFASADDLATADRILILGGAAQLETVDEEILAKTERWNTVEPSHEGIEGAERMNLIRDDIDARVRALLAELTA</sequence>
<dbReference type="InterPro" id="IPR036196">
    <property type="entry name" value="Ptyr_pPase_sf"/>
</dbReference>